<evidence type="ECO:0000313" key="5">
    <source>
        <dbReference type="EMBL" id="MBO8424101.1"/>
    </source>
</evidence>
<evidence type="ECO:0000313" key="6">
    <source>
        <dbReference type="Proteomes" id="UP000727857"/>
    </source>
</evidence>
<evidence type="ECO:0000256" key="4">
    <source>
        <dbReference type="HAMAP-Rule" id="MF_00360"/>
    </source>
</evidence>
<dbReference type="SUPFAM" id="SSF54995">
    <property type="entry name" value="Ribosomal protein S6"/>
    <property type="match status" value="1"/>
</dbReference>
<comment type="function">
    <text evidence="2 4">Binds together with bS18 to 16S ribosomal RNA.</text>
</comment>
<dbReference type="GO" id="GO:0005840">
    <property type="term" value="C:ribosome"/>
    <property type="evidence" value="ECO:0007669"/>
    <property type="project" value="UniProtKB-KW"/>
</dbReference>
<dbReference type="GO" id="GO:1990904">
    <property type="term" value="C:ribonucleoprotein complex"/>
    <property type="evidence" value="ECO:0007669"/>
    <property type="project" value="UniProtKB-KW"/>
</dbReference>
<accession>A0A940DGQ2</accession>
<dbReference type="Proteomes" id="UP000727857">
    <property type="component" value="Unassembled WGS sequence"/>
</dbReference>
<dbReference type="CDD" id="cd00473">
    <property type="entry name" value="bS6"/>
    <property type="match status" value="1"/>
</dbReference>
<dbReference type="InterPro" id="IPR000529">
    <property type="entry name" value="Ribosomal_bS6"/>
</dbReference>
<keyword evidence="4" id="KW-0687">Ribonucleoprotein</keyword>
<name>A0A940DGQ2_9FIRM</name>
<evidence type="ECO:0000256" key="3">
    <source>
        <dbReference type="ARBA" id="ARBA00035294"/>
    </source>
</evidence>
<dbReference type="InterPro" id="IPR035980">
    <property type="entry name" value="Ribosomal_bS6_sf"/>
</dbReference>
<comment type="caution">
    <text evidence="5">The sequence shown here is derived from an EMBL/GenBank/DDBJ whole genome shotgun (WGS) entry which is preliminary data.</text>
</comment>
<dbReference type="GO" id="GO:0005737">
    <property type="term" value="C:cytoplasm"/>
    <property type="evidence" value="ECO:0007669"/>
    <property type="project" value="UniProtKB-ARBA"/>
</dbReference>
<keyword evidence="4 5" id="KW-0689">Ribosomal protein</keyword>
<sequence length="94" mass="10880">MTKYQLLFIIENGIDDEAKEAVVTKFTDLIASLGGTVTTVDKWGTRKYAYPINYKTEGYYVRMLFEAEPTVPQEVDRQMRINENIVRQLITKQA</sequence>
<dbReference type="InterPro" id="IPR014717">
    <property type="entry name" value="Transl_elong_EF1B/ribsomal_bS6"/>
</dbReference>
<dbReference type="GO" id="GO:0003735">
    <property type="term" value="F:structural constituent of ribosome"/>
    <property type="evidence" value="ECO:0007669"/>
    <property type="project" value="InterPro"/>
</dbReference>
<evidence type="ECO:0000256" key="2">
    <source>
        <dbReference type="ARBA" id="ARBA00035104"/>
    </source>
</evidence>
<gene>
    <name evidence="4 5" type="primary">rpsF</name>
    <name evidence="5" type="ORF">IAB16_03710</name>
</gene>
<dbReference type="HAMAP" id="MF_00360">
    <property type="entry name" value="Ribosomal_bS6"/>
    <property type="match status" value="1"/>
</dbReference>
<organism evidence="5 6">
    <name type="scientific">Candidatus Stercoripulliclostridium pullicola</name>
    <dbReference type="NCBI Taxonomy" id="2840953"/>
    <lineage>
        <taxon>Bacteria</taxon>
        <taxon>Bacillati</taxon>
        <taxon>Bacillota</taxon>
        <taxon>Clostridia</taxon>
        <taxon>Eubacteriales</taxon>
        <taxon>Candidatus Stercoripulliclostridium</taxon>
    </lineage>
</organism>
<dbReference type="NCBIfam" id="TIGR00166">
    <property type="entry name" value="S6"/>
    <property type="match status" value="1"/>
</dbReference>
<proteinExistence type="inferred from homology"/>
<keyword evidence="4" id="KW-0694">RNA-binding</keyword>
<reference evidence="5" key="2">
    <citation type="journal article" date="2021" name="PeerJ">
        <title>Extensive microbial diversity within the chicken gut microbiome revealed by metagenomics and culture.</title>
        <authorList>
            <person name="Gilroy R."/>
            <person name="Ravi A."/>
            <person name="Getino M."/>
            <person name="Pursley I."/>
            <person name="Horton D.L."/>
            <person name="Alikhan N.F."/>
            <person name="Baker D."/>
            <person name="Gharbi K."/>
            <person name="Hall N."/>
            <person name="Watson M."/>
            <person name="Adriaenssens E.M."/>
            <person name="Foster-Nyarko E."/>
            <person name="Jarju S."/>
            <person name="Secka A."/>
            <person name="Antonio M."/>
            <person name="Oren A."/>
            <person name="Chaudhuri R.R."/>
            <person name="La Ragione R."/>
            <person name="Hildebrand F."/>
            <person name="Pallen M.J."/>
        </authorList>
    </citation>
    <scope>NUCLEOTIDE SEQUENCE</scope>
    <source>
        <strain evidence="5">517</strain>
    </source>
</reference>
<dbReference type="Pfam" id="PF01250">
    <property type="entry name" value="Ribosomal_S6"/>
    <property type="match status" value="1"/>
</dbReference>
<evidence type="ECO:0000256" key="1">
    <source>
        <dbReference type="ARBA" id="ARBA00009512"/>
    </source>
</evidence>
<dbReference type="GO" id="GO:0070181">
    <property type="term" value="F:small ribosomal subunit rRNA binding"/>
    <property type="evidence" value="ECO:0007669"/>
    <property type="project" value="TreeGrafter"/>
</dbReference>
<dbReference type="GO" id="GO:0006412">
    <property type="term" value="P:translation"/>
    <property type="evidence" value="ECO:0007669"/>
    <property type="project" value="UniProtKB-UniRule"/>
</dbReference>
<dbReference type="Gene3D" id="3.30.70.60">
    <property type="match status" value="1"/>
</dbReference>
<keyword evidence="4" id="KW-0699">rRNA-binding</keyword>
<dbReference type="PANTHER" id="PTHR21011">
    <property type="entry name" value="MITOCHONDRIAL 28S RIBOSOMAL PROTEIN S6"/>
    <property type="match status" value="1"/>
</dbReference>
<dbReference type="EMBL" id="JADINF010000091">
    <property type="protein sequence ID" value="MBO8424101.1"/>
    <property type="molecule type" value="Genomic_DNA"/>
</dbReference>
<dbReference type="PANTHER" id="PTHR21011:SF1">
    <property type="entry name" value="SMALL RIBOSOMAL SUBUNIT PROTEIN BS6M"/>
    <property type="match status" value="1"/>
</dbReference>
<comment type="similarity">
    <text evidence="1 4">Belongs to the bacterial ribosomal protein bS6 family.</text>
</comment>
<dbReference type="AlphaFoldDB" id="A0A940DGQ2"/>
<protein>
    <recommendedName>
        <fullName evidence="3 4">Small ribosomal subunit protein bS6</fullName>
    </recommendedName>
</protein>
<reference evidence="5" key="1">
    <citation type="submission" date="2020-10" db="EMBL/GenBank/DDBJ databases">
        <authorList>
            <person name="Gilroy R."/>
        </authorList>
    </citation>
    <scope>NUCLEOTIDE SEQUENCE</scope>
    <source>
        <strain evidence="5">517</strain>
    </source>
</reference>
<dbReference type="InterPro" id="IPR020814">
    <property type="entry name" value="Ribosomal_S6_plastid/chlpt"/>
</dbReference>